<dbReference type="Proteomes" id="UP000887576">
    <property type="component" value="Unplaced"/>
</dbReference>
<organism evidence="1 2">
    <name type="scientific">Panagrolaimus sp. JU765</name>
    <dbReference type="NCBI Taxonomy" id="591449"/>
    <lineage>
        <taxon>Eukaryota</taxon>
        <taxon>Metazoa</taxon>
        <taxon>Ecdysozoa</taxon>
        <taxon>Nematoda</taxon>
        <taxon>Chromadorea</taxon>
        <taxon>Rhabditida</taxon>
        <taxon>Tylenchina</taxon>
        <taxon>Panagrolaimomorpha</taxon>
        <taxon>Panagrolaimoidea</taxon>
        <taxon>Panagrolaimidae</taxon>
        <taxon>Panagrolaimus</taxon>
    </lineage>
</organism>
<sequence>MWGSKLIFICFISQIVAENVYCTYYRESNEITCGPVTCPTHDPRNHNLTIDGLDAKLPLGWYRIGTMQIRHDTAWFNLYRRRATGSGYWDFYTDIPERNCIGGFGLHAGENIPGSVTVKDKRCFDRLVNQIERKSTSEKFDVHQCRKCIFNSCWLGTRVLPDQRQYLTNLRSY</sequence>
<proteinExistence type="predicted"/>
<name>A0AC34Q9C4_9BILA</name>
<protein>
    <submittedName>
        <fullName evidence="2">Uncharacterized protein</fullName>
    </submittedName>
</protein>
<evidence type="ECO:0000313" key="1">
    <source>
        <dbReference type="Proteomes" id="UP000887576"/>
    </source>
</evidence>
<accession>A0AC34Q9C4</accession>
<reference evidence="2" key="1">
    <citation type="submission" date="2022-11" db="UniProtKB">
        <authorList>
            <consortium name="WormBaseParasite"/>
        </authorList>
    </citation>
    <scope>IDENTIFICATION</scope>
</reference>
<evidence type="ECO:0000313" key="2">
    <source>
        <dbReference type="WBParaSite" id="JU765_v2.g14217.t1"/>
    </source>
</evidence>
<dbReference type="WBParaSite" id="JU765_v2.g14217.t1">
    <property type="protein sequence ID" value="JU765_v2.g14217.t1"/>
    <property type="gene ID" value="JU765_v2.g14217"/>
</dbReference>